<keyword evidence="1" id="KW-0812">Transmembrane</keyword>
<keyword evidence="1" id="KW-0472">Membrane</keyword>
<keyword evidence="4" id="KW-1185">Reference proteome</keyword>
<gene>
    <name evidence="3" type="ORF">MAE02_45890</name>
</gene>
<protein>
    <recommendedName>
        <fullName evidence="2">TadE-like domain-containing protein</fullName>
    </recommendedName>
</protein>
<evidence type="ECO:0000256" key="1">
    <source>
        <dbReference type="SAM" id="Phobius"/>
    </source>
</evidence>
<reference evidence="3 4" key="1">
    <citation type="submission" date="2019-07" db="EMBL/GenBank/DDBJ databases">
        <title>Whole genome shotgun sequence of Microvirga aerophila NBRC 106136.</title>
        <authorList>
            <person name="Hosoyama A."/>
            <person name="Uohara A."/>
            <person name="Ohji S."/>
            <person name="Ichikawa N."/>
        </authorList>
    </citation>
    <scope>NUCLEOTIDE SEQUENCE [LARGE SCALE GENOMIC DNA]</scope>
    <source>
        <strain evidence="3 4">NBRC 106136</strain>
    </source>
</reference>
<dbReference type="InterPro" id="IPR012495">
    <property type="entry name" value="TadE-like_dom"/>
</dbReference>
<dbReference type="EMBL" id="BJYU01000079">
    <property type="protein sequence ID" value="GEO16893.1"/>
    <property type="molecule type" value="Genomic_DNA"/>
</dbReference>
<evidence type="ECO:0000313" key="3">
    <source>
        <dbReference type="EMBL" id="GEO16893.1"/>
    </source>
</evidence>
<dbReference type="Pfam" id="PF07811">
    <property type="entry name" value="TadE"/>
    <property type="match status" value="1"/>
</dbReference>
<dbReference type="Proteomes" id="UP000321085">
    <property type="component" value="Unassembled WGS sequence"/>
</dbReference>
<keyword evidence="1" id="KW-1133">Transmembrane helix</keyword>
<feature type="domain" description="TadE-like" evidence="2">
    <location>
        <begin position="38"/>
        <end position="79"/>
    </location>
</feature>
<dbReference type="AlphaFoldDB" id="A0A512BY72"/>
<feature type="transmembrane region" description="Helical" evidence="1">
    <location>
        <begin position="39"/>
        <end position="59"/>
    </location>
</feature>
<name>A0A512BY72_9HYPH</name>
<proteinExistence type="predicted"/>
<accession>A0A512BY72</accession>
<evidence type="ECO:0000259" key="2">
    <source>
        <dbReference type="Pfam" id="PF07811"/>
    </source>
</evidence>
<comment type="caution">
    <text evidence="3">The sequence shown here is derived from an EMBL/GenBank/DDBJ whole genome shotgun (WGS) entry which is preliminary data.</text>
</comment>
<evidence type="ECO:0000313" key="4">
    <source>
        <dbReference type="Proteomes" id="UP000321085"/>
    </source>
</evidence>
<organism evidence="3 4">
    <name type="scientific">Microvirga aerophila</name>
    <dbReference type="NCBI Taxonomy" id="670291"/>
    <lineage>
        <taxon>Bacteria</taxon>
        <taxon>Pseudomonadati</taxon>
        <taxon>Pseudomonadota</taxon>
        <taxon>Alphaproteobacteria</taxon>
        <taxon>Hyphomicrobiales</taxon>
        <taxon>Methylobacteriaceae</taxon>
        <taxon>Microvirga</taxon>
    </lineage>
</organism>
<sequence>MIPDLHTNPDARLRRIANRFQEKRFGRAARAAWLDEKGIAGVEFALIISALCFLLLNGADVARYALIRMQVENAAQVGAQAAWKACDPDKLPVSTKCPQLNAKVTAAVQSTSLGSNVQLQGTPTEGYYCLDTSNNLQPVGTVTSPPSNCAATNRATLLPGDYIKIDVTYQYRPLINGFSIGGYLRTPITETAFLRLK</sequence>
<dbReference type="RefSeq" id="WP_147022126.1">
    <property type="nucleotide sequence ID" value="NZ_BJYU01000079.1"/>
</dbReference>